<comment type="caution">
    <text evidence="1">The sequence shown here is derived from an EMBL/GenBank/DDBJ whole genome shotgun (WGS) entry which is preliminary data.</text>
</comment>
<dbReference type="Proteomes" id="UP000295678">
    <property type="component" value="Unassembled WGS sequence"/>
</dbReference>
<dbReference type="AlphaFoldDB" id="A0A4V2UYG3"/>
<dbReference type="EMBL" id="SMAK01000010">
    <property type="protein sequence ID" value="TCT07248.1"/>
    <property type="molecule type" value="Genomic_DNA"/>
</dbReference>
<sequence length="75" mass="8183">MDETAPKPRKGYVRAEVLLPALRYQIRQHPVETSVGILAIMTPDGTVTLTLHREAIAQLGTAMILEAQKMAGQAN</sequence>
<accession>A0A4V2UYG3</accession>
<protein>
    <submittedName>
        <fullName evidence="1">Uncharacterized protein</fullName>
    </submittedName>
</protein>
<keyword evidence="2" id="KW-1185">Reference proteome</keyword>
<name>A0A4V2UYG3_9HYPH</name>
<proteinExistence type="predicted"/>
<reference evidence="1 2" key="1">
    <citation type="submission" date="2019-03" db="EMBL/GenBank/DDBJ databases">
        <title>Genomic Encyclopedia of Type Strains, Phase IV (KMG-IV): sequencing the most valuable type-strain genomes for metagenomic binning, comparative biology and taxonomic classification.</title>
        <authorList>
            <person name="Goeker M."/>
        </authorList>
    </citation>
    <scope>NUCLEOTIDE SEQUENCE [LARGE SCALE GENOMIC DNA]</scope>
    <source>
        <strain evidence="1 2">DSM 19345</strain>
    </source>
</reference>
<gene>
    <name evidence="1" type="ORF">EDC22_11095</name>
</gene>
<evidence type="ECO:0000313" key="1">
    <source>
        <dbReference type="EMBL" id="TCT07248.1"/>
    </source>
</evidence>
<organism evidence="1 2">
    <name type="scientific">Tepidamorphus gemmatus</name>
    <dbReference type="NCBI Taxonomy" id="747076"/>
    <lineage>
        <taxon>Bacteria</taxon>
        <taxon>Pseudomonadati</taxon>
        <taxon>Pseudomonadota</taxon>
        <taxon>Alphaproteobacteria</taxon>
        <taxon>Hyphomicrobiales</taxon>
        <taxon>Tepidamorphaceae</taxon>
        <taxon>Tepidamorphus</taxon>
    </lineage>
</organism>
<evidence type="ECO:0000313" key="2">
    <source>
        <dbReference type="Proteomes" id="UP000295678"/>
    </source>
</evidence>
<dbReference type="RefSeq" id="WP_132807458.1">
    <property type="nucleotide sequence ID" value="NZ_SMAK01000010.1"/>
</dbReference>